<feature type="region of interest" description="Disordered" evidence="2">
    <location>
        <begin position="423"/>
        <end position="534"/>
    </location>
</feature>
<evidence type="ECO:0000313" key="4">
    <source>
        <dbReference type="EMBL" id="KAA6399720.1"/>
    </source>
</evidence>
<evidence type="ECO:0000259" key="3">
    <source>
        <dbReference type="PROSITE" id="PS50234"/>
    </source>
</evidence>
<feature type="compositionally biased region" description="Polar residues" evidence="2">
    <location>
        <begin position="613"/>
        <end position="624"/>
    </location>
</feature>
<reference evidence="4 5" key="1">
    <citation type="submission" date="2019-03" db="EMBL/GenBank/DDBJ databases">
        <title>Single cell metagenomics reveals metabolic interactions within the superorganism composed of flagellate Streblomastix strix and complex community of Bacteroidetes bacteria on its surface.</title>
        <authorList>
            <person name="Treitli S.C."/>
            <person name="Kolisko M."/>
            <person name="Husnik F."/>
            <person name="Keeling P."/>
            <person name="Hampl V."/>
        </authorList>
    </citation>
    <scope>NUCLEOTIDE SEQUENCE [LARGE SCALE GENOMIC DNA]</scope>
    <source>
        <strain evidence="4">ST1C</strain>
    </source>
</reference>
<dbReference type="SMART" id="SM00327">
    <property type="entry name" value="VWA"/>
    <property type="match status" value="1"/>
</dbReference>
<dbReference type="EMBL" id="SNRW01000695">
    <property type="protein sequence ID" value="KAA6399720.1"/>
    <property type="molecule type" value="Genomic_DNA"/>
</dbReference>
<dbReference type="SUPFAM" id="SSF53300">
    <property type="entry name" value="vWA-like"/>
    <property type="match status" value="1"/>
</dbReference>
<evidence type="ECO:0000256" key="1">
    <source>
        <dbReference type="SAM" id="Coils"/>
    </source>
</evidence>
<feature type="region of interest" description="Disordered" evidence="2">
    <location>
        <begin position="548"/>
        <end position="571"/>
    </location>
</feature>
<dbReference type="PROSITE" id="PS50234">
    <property type="entry name" value="VWFA"/>
    <property type="match status" value="1"/>
</dbReference>
<accession>A0A5J4WY39</accession>
<dbReference type="InterPro" id="IPR002035">
    <property type="entry name" value="VWF_A"/>
</dbReference>
<dbReference type="Gene3D" id="3.40.50.410">
    <property type="entry name" value="von Willebrand factor, type A domain"/>
    <property type="match status" value="1"/>
</dbReference>
<protein>
    <submittedName>
        <fullName evidence="4">Putative VWA domain-containing protein</fullName>
    </submittedName>
</protein>
<sequence length="655" mass="73407">MTVDYSVRVIESISSQVKIHALVTITAPKTVERSPVCMVLVIDKSGNMQLENKLPHAIEAGQVLVDQLEERDKLGIVEFDNIVTTRQKITPAKDKERLKRVLAGIEIGGSTNISDALIRAQQMLSEPSAQGIKRILLISDGQANEGIQGAEELGFIAGQKREQGITVSTIGVGLDYDEVTMQKIAHFGGGNFYHTRQALNLVGLLQAELNIAKELVSRRTEANYLRPVSVIGVKVYGYEITQERIQEGSLDAVSGYIEDIAIQMSDLSSGEIRQILIELAADPRTATQQEGPDPDSAKILQLGLMKLRFSRSDNGPKEEFIINFNILVDDNKVRRDAVNQAAAESIEKVRAEILSAESNDAHIHAMEELDDGEQESALSILQKQKENIDQYQQKIQTQEQTQQISSPQVLAIQQQKNRFEKSISQLSNTEPDAETRRDSHLQSIEESSHLSQGYYSSSNRAHRQATQINTQFHSQIPEIPSKPKPKVKKYIRRLTPPPKGPITYAYNHRRPRSPPSATDVAPTHDTHHPHRYASPEIYQDFLRKRYSQSPSLDNDKRKQSQSPDRDSDTDADTNIHIHIHTHHSNSPSPVPLVKQGYADLHRRVSRSPPPLNVTHQTKKVSTTPPVHPRDTNNINNPKEDDNKEDNVDKKDSEQK</sequence>
<feature type="coiled-coil region" evidence="1">
    <location>
        <begin position="339"/>
        <end position="401"/>
    </location>
</feature>
<feature type="compositionally biased region" description="Basic residues" evidence="2">
    <location>
        <begin position="483"/>
        <end position="492"/>
    </location>
</feature>
<dbReference type="OrthoDB" id="299997at2759"/>
<name>A0A5J4WY39_9EUKA</name>
<comment type="caution">
    <text evidence="4">The sequence shown here is derived from an EMBL/GenBank/DDBJ whole genome shotgun (WGS) entry which is preliminary data.</text>
</comment>
<feature type="compositionally biased region" description="Polar residues" evidence="2">
    <location>
        <begin position="464"/>
        <end position="474"/>
    </location>
</feature>
<dbReference type="Pfam" id="PF13519">
    <property type="entry name" value="VWA_2"/>
    <property type="match status" value="1"/>
</dbReference>
<gene>
    <name evidence="4" type="ORF">EZS28_004752</name>
</gene>
<feature type="domain" description="VWFA" evidence="3">
    <location>
        <begin position="37"/>
        <end position="215"/>
    </location>
</feature>
<feature type="compositionally biased region" description="Basic and acidic residues" evidence="2">
    <location>
        <begin position="637"/>
        <end position="655"/>
    </location>
</feature>
<dbReference type="Proteomes" id="UP000324800">
    <property type="component" value="Unassembled WGS sequence"/>
</dbReference>
<proteinExistence type="predicted"/>
<keyword evidence="1" id="KW-0175">Coiled coil</keyword>
<organism evidence="4 5">
    <name type="scientific">Streblomastix strix</name>
    <dbReference type="NCBI Taxonomy" id="222440"/>
    <lineage>
        <taxon>Eukaryota</taxon>
        <taxon>Metamonada</taxon>
        <taxon>Preaxostyla</taxon>
        <taxon>Oxymonadida</taxon>
        <taxon>Streblomastigidae</taxon>
        <taxon>Streblomastix</taxon>
    </lineage>
</organism>
<evidence type="ECO:0000313" key="5">
    <source>
        <dbReference type="Proteomes" id="UP000324800"/>
    </source>
</evidence>
<feature type="region of interest" description="Disordered" evidence="2">
    <location>
        <begin position="603"/>
        <end position="655"/>
    </location>
</feature>
<dbReference type="AlphaFoldDB" id="A0A5J4WY39"/>
<feature type="compositionally biased region" description="Basic and acidic residues" evidence="2">
    <location>
        <begin position="553"/>
        <end position="568"/>
    </location>
</feature>
<feature type="compositionally biased region" description="Low complexity" evidence="2">
    <location>
        <begin position="449"/>
        <end position="458"/>
    </location>
</feature>
<dbReference type="InterPro" id="IPR036465">
    <property type="entry name" value="vWFA_dom_sf"/>
</dbReference>
<evidence type="ECO:0000256" key="2">
    <source>
        <dbReference type="SAM" id="MobiDB-lite"/>
    </source>
</evidence>